<reference evidence="1 2" key="1">
    <citation type="journal article" date="2011" name="Science">
        <title>The ecoresponsive genome of Daphnia pulex.</title>
        <authorList>
            <person name="Colbourne J.K."/>
            <person name="Pfrender M.E."/>
            <person name="Gilbert D."/>
            <person name="Thomas W.K."/>
            <person name="Tucker A."/>
            <person name="Oakley T.H."/>
            <person name="Tokishita S."/>
            <person name="Aerts A."/>
            <person name="Arnold G.J."/>
            <person name="Basu M.K."/>
            <person name="Bauer D.J."/>
            <person name="Caceres C.E."/>
            <person name="Carmel L."/>
            <person name="Casola C."/>
            <person name="Choi J.H."/>
            <person name="Detter J.C."/>
            <person name="Dong Q."/>
            <person name="Dusheyko S."/>
            <person name="Eads B.D."/>
            <person name="Frohlich T."/>
            <person name="Geiler-Samerotte K.A."/>
            <person name="Gerlach D."/>
            <person name="Hatcher P."/>
            <person name="Jogdeo S."/>
            <person name="Krijgsveld J."/>
            <person name="Kriventseva E.V."/>
            <person name="Kultz D."/>
            <person name="Laforsch C."/>
            <person name="Lindquist E."/>
            <person name="Lopez J."/>
            <person name="Manak J.R."/>
            <person name="Muller J."/>
            <person name="Pangilinan J."/>
            <person name="Patwardhan R.P."/>
            <person name="Pitluck S."/>
            <person name="Pritham E.J."/>
            <person name="Rechtsteiner A."/>
            <person name="Rho M."/>
            <person name="Rogozin I.B."/>
            <person name="Sakarya O."/>
            <person name="Salamov A."/>
            <person name="Schaack S."/>
            <person name="Shapiro H."/>
            <person name="Shiga Y."/>
            <person name="Skalitzky C."/>
            <person name="Smith Z."/>
            <person name="Souvorov A."/>
            <person name="Sung W."/>
            <person name="Tang Z."/>
            <person name="Tsuchiya D."/>
            <person name="Tu H."/>
            <person name="Vos H."/>
            <person name="Wang M."/>
            <person name="Wolf Y.I."/>
            <person name="Yamagata H."/>
            <person name="Yamada T."/>
            <person name="Ye Y."/>
            <person name="Shaw J.R."/>
            <person name="Andrews J."/>
            <person name="Crease T.J."/>
            <person name="Tang H."/>
            <person name="Lucas S.M."/>
            <person name="Robertson H.M."/>
            <person name="Bork P."/>
            <person name="Koonin E.V."/>
            <person name="Zdobnov E.M."/>
            <person name="Grigoriev I.V."/>
            <person name="Lynch M."/>
            <person name="Boore J.L."/>
        </authorList>
    </citation>
    <scope>NUCLEOTIDE SEQUENCE [LARGE SCALE GENOMIC DNA]</scope>
</reference>
<dbReference type="EMBL" id="GL735331">
    <property type="protein sequence ID" value="EFX60915.1"/>
    <property type="molecule type" value="Genomic_DNA"/>
</dbReference>
<dbReference type="InParanoid" id="E9I515"/>
<name>E9I515_DAPPU</name>
<dbReference type="AlphaFoldDB" id="E9I515"/>
<organism evidence="1 2">
    <name type="scientific">Daphnia pulex</name>
    <name type="common">Water flea</name>
    <dbReference type="NCBI Taxonomy" id="6669"/>
    <lineage>
        <taxon>Eukaryota</taxon>
        <taxon>Metazoa</taxon>
        <taxon>Ecdysozoa</taxon>
        <taxon>Arthropoda</taxon>
        <taxon>Crustacea</taxon>
        <taxon>Branchiopoda</taxon>
        <taxon>Diplostraca</taxon>
        <taxon>Cladocera</taxon>
        <taxon>Anomopoda</taxon>
        <taxon>Daphniidae</taxon>
        <taxon>Daphnia</taxon>
    </lineage>
</organism>
<proteinExistence type="predicted"/>
<evidence type="ECO:0000313" key="1">
    <source>
        <dbReference type="EMBL" id="EFX60915.1"/>
    </source>
</evidence>
<dbReference type="HOGENOM" id="CLU_1559126_0_0_1"/>
<protein>
    <submittedName>
        <fullName evidence="1">Uncharacterized protein</fullName>
    </submittedName>
</protein>
<gene>
    <name evidence="1" type="ORF">DAPPUDRAFT_122728</name>
</gene>
<evidence type="ECO:0000313" key="2">
    <source>
        <dbReference type="Proteomes" id="UP000000305"/>
    </source>
</evidence>
<keyword evidence="2" id="KW-1185">Reference proteome</keyword>
<dbReference type="KEGG" id="dpx:DAPPUDRAFT_122728"/>
<sequence>LSCMSRSCCPMWLVVAAYTGQRSFYIKFNWPFLGAERPVQNVFLLYELNATRHHRCGNETKSNGLDSKICLRPPEIFIWTEKKREVRGKFFRGDVVILGFRVRLMTLQKFSSDHAPSKSPFDQSPPLLLVSQRVSDHRRALHSLVGFHQWMKSMTSSEGKPVSRMNHLFEWQ</sequence>
<feature type="non-terminal residue" evidence="1">
    <location>
        <position position="1"/>
    </location>
</feature>
<dbReference type="Proteomes" id="UP000000305">
    <property type="component" value="Unassembled WGS sequence"/>
</dbReference>
<accession>E9I515</accession>